<dbReference type="Gene3D" id="3.30.710.10">
    <property type="entry name" value="Potassium Channel Kv1.1, Chain A"/>
    <property type="match status" value="1"/>
</dbReference>
<dbReference type="AlphaFoldDB" id="A0A443SB42"/>
<dbReference type="GO" id="GO:0005737">
    <property type="term" value="C:cytoplasm"/>
    <property type="evidence" value="ECO:0007669"/>
    <property type="project" value="TreeGrafter"/>
</dbReference>
<dbReference type="Pfam" id="PF07707">
    <property type="entry name" value="BACK"/>
    <property type="match status" value="1"/>
</dbReference>
<dbReference type="PANTHER" id="PTHR46306">
    <property type="entry name" value="BTB/POZ DOMAIN-CONTAINING PROTEIN 9"/>
    <property type="match status" value="1"/>
</dbReference>
<dbReference type="PROSITE" id="PS50097">
    <property type="entry name" value="BTB"/>
    <property type="match status" value="1"/>
</dbReference>
<dbReference type="OrthoDB" id="45365at2759"/>
<dbReference type="STRING" id="299467.A0A443SB42"/>
<comment type="caution">
    <text evidence="2">The sequence shown here is derived from an EMBL/GenBank/DDBJ whole genome shotgun (WGS) entry which is preliminary data.</text>
</comment>
<dbReference type="InterPro" id="IPR011333">
    <property type="entry name" value="SKP1/BTB/POZ_sf"/>
</dbReference>
<dbReference type="PANTHER" id="PTHR46306:SF1">
    <property type="entry name" value="BTB_POZ DOMAIN-CONTAINING PROTEIN 9"/>
    <property type="match status" value="1"/>
</dbReference>
<organism evidence="2 3">
    <name type="scientific">Leptotrombidium deliense</name>
    <dbReference type="NCBI Taxonomy" id="299467"/>
    <lineage>
        <taxon>Eukaryota</taxon>
        <taxon>Metazoa</taxon>
        <taxon>Ecdysozoa</taxon>
        <taxon>Arthropoda</taxon>
        <taxon>Chelicerata</taxon>
        <taxon>Arachnida</taxon>
        <taxon>Acari</taxon>
        <taxon>Acariformes</taxon>
        <taxon>Trombidiformes</taxon>
        <taxon>Prostigmata</taxon>
        <taxon>Anystina</taxon>
        <taxon>Parasitengona</taxon>
        <taxon>Trombiculoidea</taxon>
        <taxon>Trombiculidae</taxon>
        <taxon>Leptotrombidium</taxon>
    </lineage>
</organism>
<dbReference type="Gene3D" id="1.25.40.420">
    <property type="match status" value="1"/>
</dbReference>
<gene>
    <name evidence="2" type="ORF">B4U80_07517</name>
</gene>
<dbReference type="InterPro" id="IPR052407">
    <property type="entry name" value="BTB_POZ_domain_cont_9"/>
</dbReference>
<evidence type="ECO:0000313" key="3">
    <source>
        <dbReference type="Proteomes" id="UP000288716"/>
    </source>
</evidence>
<name>A0A443SB42_9ACAR</name>
<dbReference type="SUPFAM" id="SSF54695">
    <property type="entry name" value="POZ domain"/>
    <property type="match status" value="1"/>
</dbReference>
<dbReference type="InterPro" id="IPR000210">
    <property type="entry name" value="BTB/POZ_dom"/>
</dbReference>
<evidence type="ECO:0000313" key="2">
    <source>
        <dbReference type="EMBL" id="RWS24753.1"/>
    </source>
</evidence>
<dbReference type="Pfam" id="PF00651">
    <property type="entry name" value="BTB"/>
    <property type="match status" value="1"/>
</dbReference>
<dbReference type="SMART" id="SM00225">
    <property type="entry name" value="BTB"/>
    <property type="match status" value="1"/>
</dbReference>
<protein>
    <submittedName>
        <fullName evidence="2">BTB/POZ domain-containing protein 9-like protein</fullName>
    </submittedName>
</protein>
<dbReference type="SMART" id="SM00875">
    <property type="entry name" value="BACK"/>
    <property type="match status" value="1"/>
</dbReference>
<dbReference type="EMBL" id="NCKV01004455">
    <property type="protein sequence ID" value="RWS24753.1"/>
    <property type="molecule type" value="Genomic_DNA"/>
</dbReference>
<keyword evidence="3" id="KW-1185">Reference proteome</keyword>
<dbReference type="Proteomes" id="UP000288716">
    <property type="component" value="Unassembled WGS sequence"/>
</dbReference>
<dbReference type="InterPro" id="IPR011705">
    <property type="entry name" value="BACK"/>
</dbReference>
<reference evidence="2 3" key="1">
    <citation type="journal article" date="2018" name="Gigascience">
        <title>Genomes of trombidid mites reveal novel predicted allergens and laterally-transferred genes associated with secondary metabolism.</title>
        <authorList>
            <person name="Dong X."/>
            <person name="Chaisiri K."/>
            <person name="Xia D."/>
            <person name="Armstrong S.D."/>
            <person name="Fang Y."/>
            <person name="Donnelly M.J."/>
            <person name="Kadowaki T."/>
            <person name="McGarry J.W."/>
            <person name="Darby A.C."/>
            <person name="Makepeace B.L."/>
        </authorList>
    </citation>
    <scope>NUCLEOTIDE SEQUENCE [LARGE SCALE GENOMIC DNA]</scope>
    <source>
        <strain evidence="2">UoL-UT</strain>
    </source>
</reference>
<accession>A0A443SB42</accession>
<dbReference type="VEuPathDB" id="VectorBase:LDEU007287"/>
<evidence type="ECO:0000259" key="1">
    <source>
        <dbReference type="PROSITE" id="PS50097"/>
    </source>
</evidence>
<feature type="domain" description="BTB" evidence="1">
    <location>
        <begin position="20"/>
        <end position="87"/>
    </location>
</feature>
<proteinExistence type="predicted"/>
<sequence>MSRNFNQELNRKLWRTGKLSDIKIIVEDAKFNVHKTILAASCPYFETLLYGNTKESKMNEITLKQTPKLIFAYLLEFIYVGQLDANSISENDEISLLRLAHEYQFDELFDFIISHIEINSLKLSNVAQLLVMFSAYQMNDLKERCLLLFDEKSEEVLKQKDLFAAFPPKLVCDVISRDTFYANEIDIFKCLLLWSQSFGGDKSVFNHVRWNLISINDYMKIVKPTMAFDSDKYLTAVHENQYSQRFCKPLVNCSCTSKKIEILELTESNEATQHQFDSTIANENSCDEVNVLKFESFGIQQQCESEIYTYEKYEDSEDEENNLDTIDEEN</sequence>